<dbReference type="PANTHER" id="PTHR33332">
    <property type="entry name" value="REVERSE TRANSCRIPTASE DOMAIN-CONTAINING PROTEIN"/>
    <property type="match status" value="1"/>
</dbReference>
<organism evidence="2 3">
    <name type="scientific">Mycteria americana</name>
    <name type="common">Wood stork</name>
    <dbReference type="NCBI Taxonomy" id="33587"/>
    <lineage>
        <taxon>Eukaryota</taxon>
        <taxon>Metazoa</taxon>
        <taxon>Chordata</taxon>
        <taxon>Craniata</taxon>
        <taxon>Vertebrata</taxon>
        <taxon>Euteleostomi</taxon>
        <taxon>Archelosauria</taxon>
        <taxon>Archosauria</taxon>
        <taxon>Dinosauria</taxon>
        <taxon>Saurischia</taxon>
        <taxon>Theropoda</taxon>
        <taxon>Coelurosauria</taxon>
        <taxon>Aves</taxon>
        <taxon>Neognathae</taxon>
        <taxon>Neoaves</taxon>
        <taxon>Aequornithes</taxon>
        <taxon>Ciconiiformes</taxon>
        <taxon>Ciconiidae</taxon>
        <taxon>Mycteria</taxon>
    </lineage>
</organism>
<proteinExistence type="predicted"/>
<accession>A0AAN7NVH1</accession>
<evidence type="ECO:0000313" key="2">
    <source>
        <dbReference type="EMBL" id="KAK4832377.1"/>
    </source>
</evidence>
<evidence type="ECO:0000259" key="1">
    <source>
        <dbReference type="Pfam" id="PF00078"/>
    </source>
</evidence>
<dbReference type="Proteomes" id="UP001333110">
    <property type="component" value="Unassembled WGS sequence"/>
</dbReference>
<evidence type="ECO:0000313" key="3">
    <source>
        <dbReference type="Proteomes" id="UP001333110"/>
    </source>
</evidence>
<name>A0AAN7NVH1_MYCAM</name>
<feature type="domain" description="Reverse transcriptase" evidence="1">
    <location>
        <begin position="298"/>
        <end position="400"/>
    </location>
</feature>
<keyword evidence="3" id="KW-1185">Reference proteome</keyword>
<dbReference type="Pfam" id="PF00078">
    <property type="entry name" value="RVT_1"/>
    <property type="match status" value="1"/>
</dbReference>
<dbReference type="AlphaFoldDB" id="A0AAN7NVH1"/>
<reference evidence="2 3" key="1">
    <citation type="journal article" date="2023" name="J. Hered.">
        <title>Chromosome-level genome of the wood stork (Mycteria americana) provides insight into avian chromosome evolution.</title>
        <authorList>
            <person name="Flamio R. Jr."/>
            <person name="Ramstad K.M."/>
        </authorList>
    </citation>
    <scope>NUCLEOTIDE SEQUENCE [LARGE SCALE GENOMIC DNA]</scope>
    <source>
        <strain evidence="2">JAX WOST 10</strain>
    </source>
</reference>
<sequence length="417" mass="48044">MKLHQGKFRLDIRKRFLIERVVSHQNRLLGEVVTAPSLSECKDHLDDVLGHMVTSDRTRGNGLKLHQGRFRLDIRKFFFTERVIKHWNRLPREVVESPSLEVFKGRLDEVLRDMEQVNPMCQKTSWQGRRPAWLNRELWLELREKKRVDDLWKKGQATQENYKDVMRLCTEKIRRAKAQLELNLATAILKTIKNVSINTSATKDQLFSGTQLPEPEDRNGEQNEDPIIQGEMVSDLLHHLDTHSSMGPDGIHPRVLREVAEMLTKLLSIIYQQSWLTREFPVDWRSENVTPVYKKGQKEDPGNNSPVSLALVLGKVMEQINLSVITWHVQANQGIRPSQHGILKGRSCLTNLISFYDKVTHLVHEGKSVGVIYLDFNKAFDTVSHSILLEKLAACCLDGCTLCCIKNWPDGPPKELW</sequence>
<gene>
    <name evidence="2" type="ORF">QYF61_022232</name>
</gene>
<protein>
    <recommendedName>
        <fullName evidence="1">Reverse transcriptase domain-containing protein</fullName>
    </recommendedName>
</protein>
<dbReference type="InterPro" id="IPR000477">
    <property type="entry name" value="RT_dom"/>
</dbReference>
<dbReference type="EMBL" id="JAUNZN010000001">
    <property type="protein sequence ID" value="KAK4832377.1"/>
    <property type="molecule type" value="Genomic_DNA"/>
</dbReference>
<comment type="caution">
    <text evidence="2">The sequence shown here is derived from an EMBL/GenBank/DDBJ whole genome shotgun (WGS) entry which is preliminary data.</text>
</comment>